<sequence>MVFTALFAALFIAASFIKIPLPFSPVPITLQSFAVMIAGGLLGAVYGFWSIFIVIILTACGFQLMNGPGGFAQILGPTGGFIWMFPFAALLIGWFSDKLFSGKKKLTIAQTVWLLLAVYAFGSLLLYVTGVPWLAHYSPKYDLHGAYMAGMYPFFIGDAIKAAAAALVIKALRPTLPSIRPIKNK</sequence>
<evidence type="ECO:0000256" key="8">
    <source>
        <dbReference type="PIRNR" id="PIRNR016661"/>
    </source>
</evidence>
<evidence type="ECO:0000256" key="1">
    <source>
        <dbReference type="ARBA" id="ARBA00004651"/>
    </source>
</evidence>
<evidence type="ECO:0000256" key="6">
    <source>
        <dbReference type="ARBA" id="ARBA00022989"/>
    </source>
</evidence>
<keyword evidence="3 8" id="KW-0813">Transport</keyword>
<evidence type="ECO:0000256" key="3">
    <source>
        <dbReference type="ARBA" id="ARBA00022448"/>
    </source>
</evidence>
<name>A0ABR5A3T8_9BACL</name>
<gene>
    <name evidence="10" type="ORF">SD71_12425</name>
</gene>
<feature type="transmembrane region" description="Helical" evidence="9">
    <location>
        <begin position="74"/>
        <end position="96"/>
    </location>
</feature>
<accession>A0ABR5A3T8</accession>
<keyword evidence="11" id="KW-1185">Reference proteome</keyword>
<evidence type="ECO:0000256" key="9">
    <source>
        <dbReference type="SAM" id="Phobius"/>
    </source>
</evidence>
<protein>
    <recommendedName>
        <fullName evidence="8">Biotin transporter</fullName>
    </recommendedName>
</protein>
<evidence type="ECO:0000256" key="5">
    <source>
        <dbReference type="ARBA" id="ARBA00022692"/>
    </source>
</evidence>
<comment type="similarity">
    <text evidence="2 8">Belongs to the BioY family.</text>
</comment>
<keyword evidence="6 9" id="KW-1133">Transmembrane helix</keyword>
<keyword evidence="5 9" id="KW-0812">Transmembrane</keyword>
<dbReference type="EMBL" id="JXAL01000017">
    <property type="protein sequence ID" value="KIL35717.1"/>
    <property type="molecule type" value="Genomic_DNA"/>
</dbReference>
<feature type="transmembrane region" description="Helical" evidence="9">
    <location>
        <begin position="108"/>
        <end position="134"/>
    </location>
</feature>
<reference evidence="10 11" key="1">
    <citation type="submission" date="2014-12" db="EMBL/GenBank/DDBJ databases">
        <title>Draft genome sequence of Cohnella kolymensis strain B-2846.</title>
        <authorList>
            <person name="Karlyshev A.V."/>
            <person name="Kudryashova E.B."/>
        </authorList>
    </citation>
    <scope>NUCLEOTIDE SEQUENCE [LARGE SCALE GENOMIC DNA]</scope>
    <source>
        <strain evidence="10 11">VKM B-2846</strain>
    </source>
</reference>
<dbReference type="PIRSF" id="PIRSF016661">
    <property type="entry name" value="BioY"/>
    <property type="match status" value="1"/>
</dbReference>
<organism evidence="10 11">
    <name type="scientific">Cohnella kolymensis</name>
    <dbReference type="NCBI Taxonomy" id="1590652"/>
    <lineage>
        <taxon>Bacteria</taxon>
        <taxon>Bacillati</taxon>
        <taxon>Bacillota</taxon>
        <taxon>Bacilli</taxon>
        <taxon>Bacillales</taxon>
        <taxon>Paenibacillaceae</taxon>
        <taxon>Cohnella</taxon>
    </lineage>
</organism>
<dbReference type="Proteomes" id="UP000054526">
    <property type="component" value="Unassembled WGS sequence"/>
</dbReference>
<evidence type="ECO:0000313" key="10">
    <source>
        <dbReference type="EMBL" id="KIL35717.1"/>
    </source>
</evidence>
<dbReference type="PANTHER" id="PTHR34295:SF4">
    <property type="entry name" value="BIOTIN TRANSPORTER BIOY-RELATED"/>
    <property type="match status" value="1"/>
</dbReference>
<evidence type="ECO:0000256" key="2">
    <source>
        <dbReference type="ARBA" id="ARBA00010692"/>
    </source>
</evidence>
<evidence type="ECO:0000256" key="4">
    <source>
        <dbReference type="ARBA" id="ARBA00022475"/>
    </source>
</evidence>
<comment type="subcellular location">
    <subcellularLocation>
        <location evidence="1 8">Cell membrane</location>
        <topology evidence="1 8">Multi-pass membrane protein</topology>
    </subcellularLocation>
</comment>
<keyword evidence="7 8" id="KW-0472">Membrane</keyword>
<dbReference type="Gene3D" id="1.10.1760.20">
    <property type="match status" value="1"/>
</dbReference>
<evidence type="ECO:0000256" key="7">
    <source>
        <dbReference type="ARBA" id="ARBA00023136"/>
    </source>
</evidence>
<dbReference type="Pfam" id="PF02632">
    <property type="entry name" value="BioY"/>
    <property type="match status" value="1"/>
</dbReference>
<dbReference type="InterPro" id="IPR003784">
    <property type="entry name" value="BioY"/>
</dbReference>
<comment type="caution">
    <text evidence="10">The sequence shown here is derived from an EMBL/GenBank/DDBJ whole genome shotgun (WGS) entry which is preliminary data.</text>
</comment>
<feature type="transmembrane region" description="Helical" evidence="9">
    <location>
        <begin position="32"/>
        <end position="62"/>
    </location>
</feature>
<evidence type="ECO:0000313" key="11">
    <source>
        <dbReference type="Proteomes" id="UP000054526"/>
    </source>
</evidence>
<keyword evidence="4 8" id="KW-1003">Cell membrane</keyword>
<dbReference type="PANTHER" id="PTHR34295">
    <property type="entry name" value="BIOTIN TRANSPORTER BIOY"/>
    <property type="match status" value="1"/>
</dbReference>
<proteinExistence type="inferred from homology"/>
<feature type="transmembrane region" description="Helical" evidence="9">
    <location>
        <begin position="146"/>
        <end position="169"/>
    </location>
</feature>